<sequence>MPSVAPNSLISVSGSRSSSGVRRRQSTAISTSASLAAALAVSKSYSGQHIYQSSIQRLSDFHQSNQPAERKRRLQTRIREIYSRIKREHRAKNWSQLQRLLSTNKELLSYQLAYAKAANMNACSGRLLAPPTFSMDIDSVSDAKMSTPASPFQSYDAQVSPPLLAEPVEIPQLYSQMGKFEARIAGKLARVGLTILPQVSHGHLYIIF</sequence>
<proteinExistence type="predicted"/>
<organism evidence="2 3">
    <name type="scientific">Protopolystoma xenopodis</name>
    <dbReference type="NCBI Taxonomy" id="117903"/>
    <lineage>
        <taxon>Eukaryota</taxon>
        <taxon>Metazoa</taxon>
        <taxon>Spiralia</taxon>
        <taxon>Lophotrochozoa</taxon>
        <taxon>Platyhelminthes</taxon>
        <taxon>Monogenea</taxon>
        <taxon>Polyopisthocotylea</taxon>
        <taxon>Polystomatidea</taxon>
        <taxon>Polystomatidae</taxon>
        <taxon>Protopolystoma</taxon>
    </lineage>
</organism>
<evidence type="ECO:0000313" key="3">
    <source>
        <dbReference type="Proteomes" id="UP000784294"/>
    </source>
</evidence>
<accession>A0A3S5A1T1</accession>
<protein>
    <submittedName>
        <fullName evidence="2">Uncharacterized protein</fullName>
    </submittedName>
</protein>
<dbReference type="Proteomes" id="UP000784294">
    <property type="component" value="Unassembled WGS sequence"/>
</dbReference>
<feature type="compositionally biased region" description="Low complexity" evidence="1">
    <location>
        <begin position="11"/>
        <end position="25"/>
    </location>
</feature>
<comment type="caution">
    <text evidence="2">The sequence shown here is derived from an EMBL/GenBank/DDBJ whole genome shotgun (WGS) entry which is preliminary data.</text>
</comment>
<dbReference type="AlphaFoldDB" id="A0A3S5A1T1"/>
<evidence type="ECO:0000256" key="1">
    <source>
        <dbReference type="SAM" id="MobiDB-lite"/>
    </source>
</evidence>
<feature type="compositionally biased region" description="Polar residues" evidence="1">
    <location>
        <begin position="1"/>
        <end position="10"/>
    </location>
</feature>
<gene>
    <name evidence="2" type="ORF">PXEA_LOCUS6138</name>
</gene>
<evidence type="ECO:0000313" key="2">
    <source>
        <dbReference type="EMBL" id="VEL12698.1"/>
    </source>
</evidence>
<name>A0A3S5A1T1_9PLAT</name>
<feature type="region of interest" description="Disordered" evidence="1">
    <location>
        <begin position="1"/>
        <end position="25"/>
    </location>
</feature>
<keyword evidence="3" id="KW-1185">Reference proteome</keyword>
<dbReference type="EMBL" id="CAAALY010015552">
    <property type="protein sequence ID" value="VEL12698.1"/>
    <property type="molecule type" value="Genomic_DNA"/>
</dbReference>
<reference evidence="2" key="1">
    <citation type="submission" date="2018-11" db="EMBL/GenBank/DDBJ databases">
        <authorList>
            <consortium name="Pathogen Informatics"/>
        </authorList>
    </citation>
    <scope>NUCLEOTIDE SEQUENCE</scope>
</reference>